<accession>A0A1Y1ZG80</accession>
<evidence type="ECO:0000313" key="3">
    <source>
        <dbReference type="Proteomes" id="UP000193920"/>
    </source>
</evidence>
<name>A0A1Y1ZG80_9FUNG</name>
<gene>
    <name evidence="2" type="ORF">LY90DRAFT_518895</name>
</gene>
<evidence type="ECO:0000256" key="1">
    <source>
        <dbReference type="SAM" id="MobiDB-lite"/>
    </source>
</evidence>
<comment type="caution">
    <text evidence="2">The sequence shown here is derived from an EMBL/GenBank/DDBJ whole genome shotgun (WGS) entry which is preliminary data.</text>
</comment>
<feature type="compositionally biased region" description="Basic and acidic residues" evidence="1">
    <location>
        <begin position="289"/>
        <end position="314"/>
    </location>
</feature>
<sequence length="677" mass="78746">MELGFNNNSEYFKIEIFNKISNSNKILNVNKNENEFSNENNIEKENPNENEVTVKNEKLIVKNNIMNNNINSHNDNRISTNSEINDIVVINDDNTYETDSDEIVVPLNMKKRKKNYNYYLKLVVMKVMNKEDKETIKRKIIRKENIFTNQVEEKSNIKNNDKKGKIKKESKIKEKKKNFKNKGKNYEIEDKEINIENKKEGNQRKKNKKDYDKESNEVEMKIQNTINKNKKKYEQNTKVNRVFDKKIKKEKINNKEINDKNNEKKEDNIDNIDIRRSIKNNSSDIQNENEVKNDDNNKDKDKIKNDNNENNEKGPKKKSTKNGKLFENNKESNKIESDYLVKNLINIRRGPPRKSNNNSNANNSVLSDNLADISITKRLNQYIDYFEDIQKEREKNGFLFDSDISSASSFESLNSFTLSSFSSDELKYSNFNDEAEYTDEHIIIIENKLPYAKRIDNDNISQSKSGYNLRSNSRNRNNKNFKCSTSKNNLLYSDSIGGIHNPIVIDSIEIIDEPEIIESNTNSPLRRENTDDDIVEIIGEVINNSKRKGTNRKLKKPKNENHSIKENNSNLLKKKRLSEESIIVIDDNESNLVNKKYTLDSSKLITSSREHFVSSLIDLTEFNSISTQSMDSNLILENTNSRGGVLKNIIDEAISGYNKERVNNNSKSNDKNKKLLI</sequence>
<dbReference type="AlphaFoldDB" id="A0A1Y1ZG80"/>
<feature type="compositionally biased region" description="Basic residues" evidence="1">
    <location>
        <begin position="547"/>
        <end position="556"/>
    </location>
</feature>
<organism evidence="2 3">
    <name type="scientific">Neocallimastix californiae</name>
    <dbReference type="NCBI Taxonomy" id="1754190"/>
    <lineage>
        <taxon>Eukaryota</taxon>
        <taxon>Fungi</taxon>
        <taxon>Fungi incertae sedis</taxon>
        <taxon>Chytridiomycota</taxon>
        <taxon>Chytridiomycota incertae sedis</taxon>
        <taxon>Neocallimastigomycetes</taxon>
        <taxon>Neocallimastigales</taxon>
        <taxon>Neocallimastigaceae</taxon>
        <taxon>Neocallimastix</taxon>
    </lineage>
</organism>
<protein>
    <submittedName>
        <fullName evidence="2">Uncharacterized protein</fullName>
    </submittedName>
</protein>
<feature type="region of interest" description="Disordered" evidence="1">
    <location>
        <begin position="274"/>
        <end position="330"/>
    </location>
</feature>
<feature type="region of interest" description="Disordered" evidence="1">
    <location>
        <begin position="198"/>
        <end position="218"/>
    </location>
</feature>
<proteinExistence type="predicted"/>
<keyword evidence="3" id="KW-1185">Reference proteome</keyword>
<dbReference type="EMBL" id="MCOG01000410">
    <property type="protein sequence ID" value="ORY09260.1"/>
    <property type="molecule type" value="Genomic_DNA"/>
</dbReference>
<dbReference type="Proteomes" id="UP000193920">
    <property type="component" value="Unassembled WGS sequence"/>
</dbReference>
<evidence type="ECO:0000313" key="2">
    <source>
        <dbReference type="EMBL" id="ORY09260.1"/>
    </source>
</evidence>
<reference evidence="2 3" key="1">
    <citation type="submission" date="2016-08" db="EMBL/GenBank/DDBJ databases">
        <title>A Parts List for Fungal Cellulosomes Revealed by Comparative Genomics.</title>
        <authorList>
            <consortium name="DOE Joint Genome Institute"/>
            <person name="Haitjema C.H."/>
            <person name="Gilmore S.P."/>
            <person name="Henske J.K."/>
            <person name="Solomon K.V."/>
            <person name="De Groot R."/>
            <person name="Kuo A."/>
            <person name="Mondo S.J."/>
            <person name="Salamov A.A."/>
            <person name="Labutti K."/>
            <person name="Zhao Z."/>
            <person name="Chiniquy J."/>
            <person name="Barry K."/>
            <person name="Brewer H.M."/>
            <person name="Purvine S.O."/>
            <person name="Wright A.T."/>
            <person name="Boxma B."/>
            <person name="Van Alen T."/>
            <person name="Hackstein J.H."/>
            <person name="Baker S.E."/>
            <person name="Grigoriev I.V."/>
            <person name="O'Malley M.A."/>
        </authorList>
    </citation>
    <scope>NUCLEOTIDE SEQUENCE [LARGE SCALE GENOMIC DNA]</scope>
    <source>
        <strain evidence="2 3">G1</strain>
    </source>
</reference>
<feature type="region of interest" description="Disordered" evidence="1">
    <location>
        <begin position="547"/>
        <end position="566"/>
    </location>
</feature>
<dbReference type="STRING" id="1754190.A0A1Y1ZG80"/>